<accession>A0A0M3AUF4</accession>
<dbReference type="RefSeq" id="WP_046761904.1">
    <property type="nucleotide sequence ID" value="NZ_LBIC01000001.1"/>
</dbReference>
<protein>
    <submittedName>
        <fullName evidence="1">Uncharacterized protein</fullName>
    </submittedName>
</protein>
<sequence>MNFRSIGRSTAPRSALGLAALGLAVLASPLLTQPAAAQFFWSPPDFSTPPLTDAEAATALGLPGATPAEIKAGLVWNLRAALNVAALQCQFEPTLLSISNYNAMIAHHDAELDSAQAGILGYFQRTVGKGKPGQMASDQYGTRIYSGYSTVQAQRGFCQAAALVGRQAIFAQRGTLNEVARNGLGSIKKSLILAGEQFYGDPGRSYSLALPSFDPKCWKKGKMLPACQIAWNQKTGAQP</sequence>
<dbReference type="PATRIC" id="fig|56193.3.peg.380"/>
<organism evidence="1 2">
    <name type="scientific">Sphingobium chungbukense</name>
    <dbReference type="NCBI Taxonomy" id="56193"/>
    <lineage>
        <taxon>Bacteria</taxon>
        <taxon>Pseudomonadati</taxon>
        <taxon>Pseudomonadota</taxon>
        <taxon>Alphaproteobacteria</taxon>
        <taxon>Sphingomonadales</taxon>
        <taxon>Sphingomonadaceae</taxon>
        <taxon>Sphingobium</taxon>
    </lineage>
</organism>
<reference evidence="1 2" key="1">
    <citation type="submission" date="2015-04" db="EMBL/GenBank/DDBJ databases">
        <title>Genome sequence of aromatic hydrocarbons-degrading Sphingobium chungbukense DJ77.</title>
        <authorList>
            <person name="Kim Y.-C."/>
            <person name="Chae J.-C."/>
        </authorList>
    </citation>
    <scope>NUCLEOTIDE SEQUENCE [LARGE SCALE GENOMIC DNA]</scope>
    <source>
        <strain evidence="1 2">DJ77</strain>
    </source>
</reference>
<evidence type="ECO:0000313" key="2">
    <source>
        <dbReference type="Proteomes" id="UP000033874"/>
    </source>
</evidence>
<name>A0A0M3AUF4_9SPHN</name>
<dbReference type="AlphaFoldDB" id="A0A0M3AUF4"/>
<dbReference type="Proteomes" id="UP000033874">
    <property type="component" value="Unassembled WGS sequence"/>
</dbReference>
<evidence type="ECO:0000313" key="1">
    <source>
        <dbReference type="EMBL" id="KKW93460.1"/>
    </source>
</evidence>
<dbReference type="EMBL" id="LBIC01000001">
    <property type="protein sequence ID" value="KKW93460.1"/>
    <property type="molecule type" value="Genomic_DNA"/>
</dbReference>
<gene>
    <name evidence="1" type="ORF">YP76_01850</name>
</gene>
<keyword evidence="2" id="KW-1185">Reference proteome</keyword>
<comment type="caution">
    <text evidence="1">The sequence shown here is derived from an EMBL/GenBank/DDBJ whole genome shotgun (WGS) entry which is preliminary data.</text>
</comment>
<dbReference type="STRING" id="56193.YP76_01850"/>
<proteinExistence type="predicted"/>